<dbReference type="InterPro" id="IPR020904">
    <property type="entry name" value="Sc_DH/Rdtase_CS"/>
</dbReference>
<feature type="domain" description="Ketoreductase" evidence="3">
    <location>
        <begin position="35"/>
        <end position="212"/>
    </location>
</feature>
<dbReference type="Gene3D" id="3.40.50.720">
    <property type="entry name" value="NAD(P)-binding Rossmann-like Domain"/>
    <property type="match status" value="1"/>
</dbReference>
<sequence length="278" mass="28358">MTAAHSVPGTTDRTGGDPLPADGADAAAARSPEGKVALVTGSSRGIGLAVAEALVARGDRVCLTGRDPDTLARAVEHLGPERAMGVAGKVHDPAHRREVVDRVMTRWGRVDHLVNNAGINPAVGALAEADLTVVHKVLEVNVVSALALAQATWEAWQRDNGGTVVNVASVAGVSAFPLLGAYGISKAALISMTQQLAHELAPGVRVNAVAPAVVRTRFAAALYEGREAEAAAAYPLGRLGAPEDVGGAVAFLTSRDSGWITGQTLLIDGGLLLGATVT</sequence>
<evidence type="ECO:0000256" key="1">
    <source>
        <dbReference type="ARBA" id="ARBA00006484"/>
    </source>
</evidence>
<dbReference type="PROSITE" id="PS00061">
    <property type="entry name" value="ADH_SHORT"/>
    <property type="match status" value="1"/>
</dbReference>
<reference evidence="4 5" key="1">
    <citation type="submission" date="2020-03" db="EMBL/GenBank/DDBJ databases">
        <title>Draft genome of Streptomyces sp. ventii, isolated from the Axial Seamount in the Pacific Ocean, and resequencing of the two type strains Streptomyces lonarensis strain NCL 716 and Streptomyces bohaiensis strain 11A07.</title>
        <authorList>
            <person name="Loughran R.M."/>
            <person name="Pfannmuller K.M."/>
            <person name="Wasson B.J."/>
            <person name="Deadmond M.C."/>
            <person name="Paddock B.E."/>
            <person name="Koyack M.J."/>
            <person name="Gallegos D.A."/>
            <person name="Mitchell E.A."/>
            <person name="Ushijima B."/>
            <person name="Saw J.H."/>
            <person name="Mcphail K.L."/>
            <person name="Videau P."/>
        </authorList>
    </citation>
    <scope>NUCLEOTIDE SEQUENCE [LARGE SCALE GENOMIC DNA]</scope>
    <source>
        <strain evidence="5">5675061</strain>
    </source>
</reference>
<dbReference type="PANTHER" id="PTHR43943:SF2">
    <property type="entry name" value="DEHYDROGENASE_REDUCTASE 4"/>
    <property type="match status" value="1"/>
</dbReference>
<evidence type="ECO:0000259" key="3">
    <source>
        <dbReference type="SMART" id="SM00822"/>
    </source>
</evidence>
<accession>A0ABX1AQJ0</accession>
<dbReference type="Proteomes" id="UP000746503">
    <property type="component" value="Unassembled WGS sequence"/>
</dbReference>
<name>A0ABX1AQJ0_9ACTN</name>
<dbReference type="PANTHER" id="PTHR43943">
    <property type="entry name" value="DEHYDROGENASE/REDUCTASE (SDR FAMILY) MEMBER 4"/>
    <property type="match status" value="1"/>
</dbReference>
<protein>
    <submittedName>
        <fullName evidence="4">SDR family oxidoreductase</fullName>
    </submittedName>
</protein>
<dbReference type="EMBL" id="JAAVJB010000157">
    <property type="protein sequence ID" value="NJP67991.1"/>
    <property type="molecule type" value="Genomic_DNA"/>
</dbReference>
<comment type="caution">
    <text evidence="4">The sequence shown here is derived from an EMBL/GenBank/DDBJ whole genome shotgun (WGS) entry which is preliminary data.</text>
</comment>
<dbReference type="RefSeq" id="WP_167934501.1">
    <property type="nucleotide sequence ID" value="NZ_JAAVJB010000157.1"/>
</dbReference>
<dbReference type="CDD" id="cd05233">
    <property type="entry name" value="SDR_c"/>
    <property type="match status" value="1"/>
</dbReference>
<dbReference type="InterPro" id="IPR036291">
    <property type="entry name" value="NAD(P)-bd_dom_sf"/>
</dbReference>
<proteinExistence type="inferred from homology"/>
<dbReference type="NCBIfam" id="NF005559">
    <property type="entry name" value="PRK07231.1"/>
    <property type="match status" value="1"/>
</dbReference>
<dbReference type="PRINTS" id="PR00080">
    <property type="entry name" value="SDRFAMILY"/>
</dbReference>
<keyword evidence="5" id="KW-1185">Reference proteome</keyword>
<gene>
    <name evidence="4" type="ORF">HCJ92_17205</name>
</gene>
<comment type="similarity">
    <text evidence="1">Belongs to the short-chain dehydrogenases/reductases (SDR) family.</text>
</comment>
<dbReference type="InterPro" id="IPR057326">
    <property type="entry name" value="KR_dom"/>
</dbReference>
<dbReference type="SUPFAM" id="SSF51735">
    <property type="entry name" value="NAD(P)-binding Rossmann-fold domains"/>
    <property type="match status" value="1"/>
</dbReference>
<dbReference type="InterPro" id="IPR002347">
    <property type="entry name" value="SDR_fam"/>
</dbReference>
<dbReference type="SMART" id="SM00822">
    <property type="entry name" value="PKS_KR"/>
    <property type="match status" value="1"/>
</dbReference>
<dbReference type="Pfam" id="PF13561">
    <property type="entry name" value="adh_short_C2"/>
    <property type="match status" value="1"/>
</dbReference>
<evidence type="ECO:0000256" key="2">
    <source>
        <dbReference type="SAM" id="MobiDB-lite"/>
    </source>
</evidence>
<evidence type="ECO:0000313" key="5">
    <source>
        <dbReference type="Proteomes" id="UP000746503"/>
    </source>
</evidence>
<dbReference type="PRINTS" id="PR00081">
    <property type="entry name" value="GDHRDH"/>
</dbReference>
<feature type="compositionally biased region" description="Low complexity" evidence="2">
    <location>
        <begin position="16"/>
        <end position="29"/>
    </location>
</feature>
<feature type="region of interest" description="Disordered" evidence="2">
    <location>
        <begin position="1"/>
        <end position="31"/>
    </location>
</feature>
<evidence type="ECO:0000313" key="4">
    <source>
        <dbReference type="EMBL" id="NJP67991.1"/>
    </source>
</evidence>
<organism evidence="4 5">
    <name type="scientific">Streptomyces spiramenti</name>
    <dbReference type="NCBI Taxonomy" id="2720606"/>
    <lineage>
        <taxon>Bacteria</taxon>
        <taxon>Bacillati</taxon>
        <taxon>Actinomycetota</taxon>
        <taxon>Actinomycetes</taxon>
        <taxon>Kitasatosporales</taxon>
        <taxon>Streptomycetaceae</taxon>
        <taxon>Streptomyces</taxon>
    </lineage>
</organism>